<keyword evidence="5" id="KW-1185">Reference proteome</keyword>
<keyword evidence="2" id="KW-0812">Transmembrane</keyword>
<name>A0A6A4HQ73_9AGAR</name>
<feature type="compositionally biased region" description="Low complexity" evidence="1">
    <location>
        <begin position="595"/>
        <end position="604"/>
    </location>
</feature>
<feature type="signal peptide" evidence="3">
    <location>
        <begin position="1"/>
        <end position="18"/>
    </location>
</feature>
<feature type="region of interest" description="Disordered" evidence="1">
    <location>
        <begin position="470"/>
        <end position="507"/>
    </location>
</feature>
<evidence type="ECO:0000256" key="3">
    <source>
        <dbReference type="SAM" id="SignalP"/>
    </source>
</evidence>
<keyword evidence="2" id="KW-0472">Membrane</keyword>
<keyword evidence="2" id="KW-1133">Transmembrane helix</keyword>
<dbReference type="Proteomes" id="UP000799118">
    <property type="component" value="Unassembled WGS sequence"/>
</dbReference>
<feature type="region of interest" description="Disordered" evidence="1">
    <location>
        <begin position="580"/>
        <end position="604"/>
    </location>
</feature>
<feature type="compositionally biased region" description="Pro residues" evidence="1">
    <location>
        <begin position="114"/>
        <end position="125"/>
    </location>
</feature>
<keyword evidence="3" id="KW-0732">Signal</keyword>
<feature type="compositionally biased region" description="Basic and acidic residues" evidence="1">
    <location>
        <begin position="652"/>
        <end position="666"/>
    </location>
</feature>
<feature type="compositionally biased region" description="Acidic residues" evidence="1">
    <location>
        <begin position="472"/>
        <end position="484"/>
    </location>
</feature>
<feature type="region of interest" description="Disordered" evidence="1">
    <location>
        <begin position="107"/>
        <end position="132"/>
    </location>
</feature>
<dbReference type="OrthoDB" id="2686083at2759"/>
<dbReference type="EMBL" id="ML769469">
    <property type="protein sequence ID" value="KAE9399498.1"/>
    <property type="molecule type" value="Genomic_DNA"/>
</dbReference>
<feature type="compositionally biased region" description="Polar residues" evidence="1">
    <location>
        <begin position="706"/>
        <end position="725"/>
    </location>
</feature>
<sequence length="795" mass="86173">MIAFWYLLLFCWSVISSAKPLVAPRLSESSYLVGIGSSEFSSHSIPPPPSFLSPYSRSMSSFAVFPLLAYSTLLAVFAQWRRKRGPSALALEDDGVELLPTNTSTLSPRFKDLPVPPPLPSPPVPSHAHLSERPKSPLHFGPLISRCRFPSQIQTKSYDAKNLFDVHLSLTPSQIAMLMPLPLLPRRTHHSRHKPSLVLWLTSQHMFGVSLQRHIHILPMWKARSLWRQSQNSFVPVSEFRELDTADLDVDADVGYEQDVESGEKGKEIDIGWEWGFESVTSLSTRVSSHPAPVEEEQDLVSETSPIDPTAALENVRLHPIPITASSSSSDYIRPLERQVDLEEEGETEPWLMDRHTAAASEFPASLAVLDADAGHPIEILVTEDTDAQDVKISDDDNGTLPSFGRDDTSLDSDLIQRVYISDAEVEPSADAPAASKADSMDIGQVDVFEDHSQGQVDDDNNDVYDVYENNDCGEDEGLEDEDAGLEKGDVSDKVEDEVVDASPSTDSAVTLVATSTDLQEVAAPLTPAPSQEILAALDDHQDESQSNDDDSLDSAEDHKEAIVKDDEEQHVAKAGESAFSTGVMQIPTPPASPPQQRRALPRPAWSVRAADAPPLGLPSSTSSPILLRKLSFQDMMANLSSDVATVGTSEPNEKQDAKEQGDRPDTPVPEPKTATLPGAFPVDLHPLADKDASSSLTSPTTDSSGAQDTITGTTTALEVASTTKPTRRQLGRSPIDIALAMQLRPGLGLGADPAWMVRFLMAMFGWFVVLISGSAGDGYAKAPYVGIRRSSSSG</sequence>
<feature type="compositionally biased region" description="Low complexity" evidence="1">
    <location>
        <begin position="694"/>
        <end position="705"/>
    </location>
</feature>
<dbReference type="AlphaFoldDB" id="A0A6A4HQ73"/>
<feature type="transmembrane region" description="Helical" evidence="2">
    <location>
        <begin position="756"/>
        <end position="776"/>
    </location>
</feature>
<evidence type="ECO:0000256" key="1">
    <source>
        <dbReference type="SAM" id="MobiDB-lite"/>
    </source>
</evidence>
<accession>A0A6A4HQ73</accession>
<reference evidence="4" key="1">
    <citation type="journal article" date="2019" name="Environ. Microbiol.">
        <title>Fungal ecological strategies reflected in gene transcription - a case study of two litter decomposers.</title>
        <authorList>
            <person name="Barbi F."/>
            <person name="Kohler A."/>
            <person name="Barry K."/>
            <person name="Baskaran P."/>
            <person name="Daum C."/>
            <person name="Fauchery L."/>
            <person name="Ihrmark K."/>
            <person name="Kuo A."/>
            <person name="LaButti K."/>
            <person name="Lipzen A."/>
            <person name="Morin E."/>
            <person name="Grigoriev I.V."/>
            <person name="Henrissat B."/>
            <person name="Lindahl B."/>
            <person name="Martin F."/>
        </authorList>
    </citation>
    <scope>NUCLEOTIDE SEQUENCE</scope>
    <source>
        <strain evidence="4">JB14</strain>
    </source>
</reference>
<feature type="chain" id="PRO_5025476439" evidence="3">
    <location>
        <begin position="19"/>
        <end position="795"/>
    </location>
</feature>
<evidence type="ECO:0000313" key="4">
    <source>
        <dbReference type="EMBL" id="KAE9399498.1"/>
    </source>
</evidence>
<evidence type="ECO:0000313" key="5">
    <source>
        <dbReference type="Proteomes" id="UP000799118"/>
    </source>
</evidence>
<organism evidence="4 5">
    <name type="scientific">Gymnopus androsaceus JB14</name>
    <dbReference type="NCBI Taxonomy" id="1447944"/>
    <lineage>
        <taxon>Eukaryota</taxon>
        <taxon>Fungi</taxon>
        <taxon>Dikarya</taxon>
        <taxon>Basidiomycota</taxon>
        <taxon>Agaricomycotina</taxon>
        <taxon>Agaricomycetes</taxon>
        <taxon>Agaricomycetidae</taxon>
        <taxon>Agaricales</taxon>
        <taxon>Marasmiineae</taxon>
        <taxon>Omphalotaceae</taxon>
        <taxon>Gymnopus</taxon>
    </lineage>
</organism>
<feature type="region of interest" description="Disordered" evidence="1">
    <location>
        <begin position="644"/>
        <end position="729"/>
    </location>
</feature>
<gene>
    <name evidence="4" type="ORF">BT96DRAFT_920144</name>
</gene>
<feature type="compositionally biased region" description="Basic and acidic residues" evidence="1">
    <location>
        <begin position="485"/>
        <end position="494"/>
    </location>
</feature>
<protein>
    <submittedName>
        <fullName evidence="4">Uncharacterized protein</fullName>
    </submittedName>
</protein>
<evidence type="ECO:0000256" key="2">
    <source>
        <dbReference type="SAM" id="Phobius"/>
    </source>
</evidence>
<proteinExistence type="predicted"/>